<gene>
    <name evidence="1" type="ORF">PPL_00305</name>
</gene>
<comment type="caution">
    <text evidence="1">The sequence shown here is derived from an EMBL/GenBank/DDBJ whole genome shotgun (WGS) entry which is preliminary data.</text>
</comment>
<dbReference type="Proteomes" id="UP000001396">
    <property type="component" value="Unassembled WGS sequence"/>
</dbReference>
<organism evidence="1 2">
    <name type="scientific">Heterostelium pallidum (strain ATCC 26659 / Pp 5 / PN500)</name>
    <name type="common">Cellular slime mold</name>
    <name type="synonym">Polysphondylium pallidum</name>
    <dbReference type="NCBI Taxonomy" id="670386"/>
    <lineage>
        <taxon>Eukaryota</taxon>
        <taxon>Amoebozoa</taxon>
        <taxon>Evosea</taxon>
        <taxon>Eumycetozoa</taxon>
        <taxon>Dictyostelia</taxon>
        <taxon>Acytosteliales</taxon>
        <taxon>Acytosteliaceae</taxon>
        <taxon>Heterostelium</taxon>
    </lineage>
</organism>
<sequence length="548" mass="62636">MAAYFLKRFIAFNALKVSTIRCADNRWKAPTLLDLAVVGIDDVSQAFLVSDELMNQLQSYVEHPVMYCLDEHQHLWKDGVENSSFGKAFTIEAGPCSGARTILVVSGSAHSKFEHNLPSGMSSWIHRVLPFSEASFKQVIEDEKSGLHIREDWRDDQDAIDRLAEITGRIPREIQEMHDQMYIFSTPESFLDSRKKLYTDEINKYITDSDHDRREDYYRFLDVFFSRVDKMDILTAPSTLCDTGLVFFDSRDNVYHSICRGAFLALHNSYWMFRGFPTMASLGDTALGSQFQTLVERAFKIRSFSEPIRGFHLVSSPQKPKKGRSKKTEQPKFAPIDIPLPLIGRTVYIKKRDHKLEVPRHYGMNTLYIPSAGNFPSWDFIIYNPTTNSIFFIQTSLSTIQAYETSSPMAQSFNTTDVKNIASITESITGKTCVAQIDGSEMRLVSEGLKSYFIYITWSSLEQQRPEFNNLIIFDKSVCHTLNIHLDQLSNVYINFISSKPSLMSCLNVISHRPPSANQCVQNKFVVQSASPHIMIFNPLKYHLHSHS</sequence>
<protein>
    <submittedName>
        <fullName evidence="1">Uncharacterized protein</fullName>
    </submittedName>
</protein>
<dbReference type="GeneID" id="31355839"/>
<accession>D3AW37</accession>
<name>D3AW37_HETP5</name>
<dbReference type="RefSeq" id="XP_020438615.1">
    <property type="nucleotide sequence ID" value="XM_020571341.1"/>
</dbReference>
<dbReference type="InParanoid" id="D3AW37"/>
<keyword evidence="2" id="KW-1185">Reference proteome</keyword>
<dbReference type="EMBL" id="ADBJ01000002">
    <property type="protein sequence ID" value="EFA86510.1"/>
    <property type="molecule type" value="Genomic_DNA"/>
</dbReference>
<reference evidence="1 2" key="1">
    <citation type="journal article" date="2011" name="Genome Res.">
        <title>Phylogeny-wide analysis of social amoeba genomes highlights ancient origins for complex intercellular communication.</title>
        <authorList>
            <person name="Heidel A.J."/>
            <person name="Lawal H.M."/>
            <person name="Felder M."/>
            <person name="Schilde C."/>
            <person name="Helps N.R."/>
            <person name="Tunggal B."/>
            <person name="Rivero F."/>
            <person name="John U."/>
            <person name="Schleicher M."/>
            <person name="Eichinger L."/>
            <person name="Platzer M."/>
            <person name="Noegel A.A."/>
            <person name="Schaap P."/>
            <person name="Gloeckner G."/>
        </authorList>
    </citation>
    <scope>NUCLEOTIDE SEQUENCE [LARGE SCALE GENOMIC DNA]</scope>
    <source>
        <strain evidence="2">ATCC 26659 / Pp 5 / PN500</strain>
    </source>
</reference>
<proteinExistence type="predicted"/>
<evidence type="ECO:0000313" key="2">
    <source>
        <dbReference type="Proteomes" id="UP000001396"/>
    </source>
</evidence>
<dbReference type="AlphaFoldDB" id="D3AW37"/>
<evidence type="ECO:0000313" key="1">
    <source>
        <dbReference type="EMBL" id="EFA86510.1"/>
    </source>
</evidence>